<evidence type="ECO:0000313" key="1">
    <source>
        <dbReference type="EMBL" id="MCI4391436.1"/>
    </source>
</evidence>
<proteinExistence type="predicted"/>
<keyword evidence="2" id="KW-1185">Reference proteome</keyword>
<organism evidence="1 2">
    <name type="scientific">Pangasianodon gigas</name>
    <name type="common">Mekong giant catfish</name>
    <name type="synonym">Pangasius gigas</name>
    <dbReference type="NCBI Taxonomy" id="30993"/>
    <lineage>
        <taxon>Eukaryota</taxon>
        <taxon>Metazoa</taxon>
        <taxon>Chordata</taxon>
        <taxon>Craniata</taxon>
        <taxon>Vertebrata</taxon>
        <taxon>Euteleostomi</taxon>
        <taxon>Actinopterygii</taxon>
        <taxon>Neopterygii</taxon>
        <taxon>Teleostei</taxon>
        <taxon>Ostariophysi</taxon>
        <taxon>Siluriformes</taxon>
        <taxon>Pangasiidae</taxon>
        <taxon>Pangasianodon</taxon>
    </lineage>
</organism>
<protein>
    <submittedName>
        <fullName evidence="1">Uncharacterized protein</fullName>
    </submittedName>
</protein>
<reference evidence="1 2" key="1">
    <citation type="journal article" date="2022" name="bioRxiv">
        <title>An ancient truncated duplication of the anti-Mullerian hormone receptor type 2 gene is a potential conserved master sex determinant in the Pangasiidae catfish family.</title>
        <authorList>
            <person name="Wen M."/>
            <person name="Pan Q."/>
            <person name="Jouanno E."/>
            <person name="Montfort J."/>
            <person name="Zahm M."/>
            <person name="Cabau C."/>
            <person name="Klopp C."/>
            <person name="Iampietro C."/>
            <person name="Roques C."/>
            <person name="Bouchez O."/>
            <person name="Castinel A."/>
            <person name="Donnadieu C."/>
            <person name="Parrinello H."/>
            <person name="Poncet C."/>
            <person name="Belmonte E."/>
            <person name="Gautier V."/>
            <person name="Avarre J.-C."/>
            <person name="Dugue R."/>
            <person name="Gustiano R."/>
            <person name="Ha T.T.T."/>
            <person name="Campet M."/>
            <person name="Sriphairoj K."/>
            <person name="Ribolli J."/>
            <person name="de Almeida F.L."/>
            <person name="Desvignes T."/>
            <person name="Postlethwait J.H."/>
            <person name="Bucao C.F."/>
            <person name="Robinson-Rechavi M."/>
            <person name="Bobe J."/>
            <person name="Herpin A."/>
            <person name="Guiguen Y."/>
        </authorList>
    </citation>
    <scope>NUCLEOTIDE SEQUENCE [LARGE SCALE GENOMIC DNA]</scope>
    <source>
        <strain evidence="1">YG-Dec2019</strain>
    </source>
</reference>
<dbReference type="Proteomes" id="UP000829447">
    <property type="component" value="Linkage Group LG22"/>
</dbReference>
<comment type="caution">
    <text evidence="1">The sequence shown here is derived from an EMBL/GenBank/DDBJ whole genome shotgun (WGS) entry which is preliminary data.</text>
</comment>
<dbReference type="EMBL" id="CM040475">
    <property type="protein sequence ID" value="MCI4391436.1"/>
    <property type="molecule type" value="Genomic_DNA"/>
</dbReference>
<accession>A0ACC5XJP9</accession>
<gene>
    <name evidence="1" type="ORF">PGIGA_G00134270</name>
</gene>
<evidence type="ECO:0000313" key="2">
    <source>
        <dbReference type="Proteomes" id="UP000829447"/>
    </source>
</evidence>
<sequence length="888" mass="98222">MGNSTCCPSSNPCDHTVDESQGLLNSPDSKVSARPLMTDGISQPLEVEESKTEADCKKQEKDVVTTQPIAAPKSAEGPVQSSYGSVIQMLHTDVSLAAQTSQSASPVSKVSEELVDASTTATETKKDDETTKETQASATEVTDALAVKAPTELATAKAEDEKEDQKNDALEKDDKADEPKLMVQVATAEGPADELHGVQVDTQKEVAEEDTEKRPAEADKSEDSAEMNREKEAAEVDTEKEELKTPVEVLPAIDTLQTQEPVVNNSTVDELEVKGFPTPMDIAQNSVDTLLPENFSAEPLVSLSEPSGEVENTALAIEKSVADKVLENHKEHVVSDMSEMKEDSLPPKTQETSEQESSPTVNISEESTVNYIENGQVDDVTGGDLKDENPADVDVEVPQLTEILQKPNEEPSRIENQELMCEPPANSTSASISEEVETPESTDTAEVQKTIPECIKKDGDVGEAYQNGLYTHVPVEKPESTEKLESTEKPDEQVNENEPKSKATGPSEALSLDHDLMEEMEPAPQASENDETTAEDEKENAESNQAQKGEIILSSSHDMKVALIPVSDIENIAEKEEDNEDLYRGDDEIEQVQAKEIKSVPLLEFTIPGVEEKCSLAAPVDILAYSEREWKGNTAKSNLIRKGYSEISCSFTGLRRVRGDNYCSLRATLYQVLATTTHTPAWLLEESFTSLPEKIEAQEHLIGMWVFPPQCVKAGEKEDAVEKLKHYLELLQKTWQAAAESESLEDKQGVCDHVFQGGEEEYGLLEVLKFLMLVKAVEFHSKMQADQEVPVFCWLLFARDTSENPKMFFSNHLSQVGFSGGLEQVEMFLLGYALQHTIQAFRLYKTDTEEFVTHYPDDHKQDWPCVCIITEDDRHYNVPIRKPTQYRL</sequence>
<name>A0ACC5XJP9_PANGG</name>